<reference evidence="1" key="1">
    <citation type="journal article" date="2017" name="Syst. Appl. Microbiol.">
        <title>Soybeans inoculated with root zone soils of Canadian native legumes harbour diverse and novel Bradyrhizobium spp. that possess agricultural potential.</title>
        <authorList>
            <person name="Bromfield E.S.P."/>
            <person name="Cloutier S."/>
            <person name="Tambong J.T."/>
            <person name="Tran Thi T.V."/>
        </authorList>
    </citation>
    <scope>NUCLEOTIDE SEQUENCE</scope>
    <source>
        <strain evidence="1">1S5</strain>
    </source>
</reference>
<gene>
    <name evidence="1" type="ORF">HAP41_0000001990</name>
</gene>
<evidence type="ECO:0000313" key="1">
    <source>
        <dbReference type="EMBL" id="UPT87953.1"/>
    </source>
</evidence>
<protein>
    <submittedName>
        <fullName evidence="1">Uncharacterized protein</fullName>
    </submittedName>
</protein>
<dbReference type="AlphaFoldDB" id="A0A8T5V3K0"/>
<proteinExistence type="predicted"/>
<dbReference type="Proteomes" id="UP000551709">
    <property type="component" value="Chromosome"/>
</dbReference>
<sequence>MNAQLPDLSNEWGKKKLRNWMANAKRLKRDDVYHAAFRQLCRIEGRNIDDPLESEFAVVMRALEEALSEESGTTKRLSRTRQKLGRVGVRQTLADLAMKPTPSTGFLKLVEFGMAKELSAEALVIKYSSEFSSETVEAAKKRLADYGIS</sequence>
<dbReference type="EMBL" id="CP096255">
    <property type="protein sequence ID" value="UPT87953.1"/>
    <property type="molecule type" value="Genomic_DNA"/>
</dbReference>
<reference evidence="1" key="2">
    <citation type="submission" date="2022-04" db="EMBL/GenBank/DDBJ databases">
        <authorList>
            <person name="Bromfield E.S.P."/>
            <person name="Cloutier S."/>
        </authorList>
    </citation>
    <scope>NUCLEOTIDE SEQUENCE</scope>
    <source>
        <strain evidence="1">1S5</strain>
    </source>
</reference>
<evidence type="ECO:0000313" key="2">
    <source>
        <dbReference type="Proteomes" id="UP000551709"/>
    </source>
</evidence>
<name>A0A8T5V3K0_9BRAD</name>
<dbReference type="RefSeq" id="WP_166061619.1">
    <property type="nucleotide sequence ID" value="NZ_CP096255.1"/>
</dbReference>
<accession>A0A8T5V3K0</accession>
<organism evidence="1 2">
    <name type="scientific">Bradyrhizobium barranii subsp. apii</name>
    <dbReference type="NCBI Taxonomy" id="2819348"/>
    <lineage>
        <taxon>Bacteria</taxon>
        <taxon>Pseudomonadati</taxon>
        <taxon>Pseudomonadota</taxon>
        <taxon>Alphaproteobacteria</taxon>
        <taxon>Hyphomicrobiales</taxon>
        <taxon>Nitrobacteraceae</taxon>
        <taxon>Bradyrhizobium</taxon>
        <taxon>Bradyrhizobium barranii</taxon>
    </lineage>
</organism>